<sequence>MRMRVIVNKIESAHALQKCPLRGALPDSEIVKIAGAHAHSCAHAPITKPTRFGRGAAKDRTPASTEEEEDAEGKDGRRRERPHNGAEERRSEQGTPGDDGQRSPRTLANRHVP</sequence>
<organism evidence="2 3">
    <name type="scientific">Pleurodeles waltl</name>
    <name type="common">Iberian ribbed newt</name>
    <dbReference type="NCBI Taxonomy" id="8319"/>
    <lineage>
        <taxon>Eukaryota</taxon>
        <taxon>Metazoa</taxon>
        <taxon>Chordata</taxon>
        <taxon>Craniata</taxon>
        <taxon>Vertebrata</taxon>
        <taxon>Euteleostomi</taxon>
        <taxon>Amphibia</taxon>
        <taxon>Batrachia</taxon>
        <taxon>Caudata</taxon>
        <taxon>Salamandroidea</taxon>
        <taxon>Salamandridae</taxon>
        <taxon>Pleurodelinae</taxon>
        <taxon>Pleurodeles</taxon>
    </lineage>
</organism>
<gene>
    <name evidence="2" type="ORF">NDU88_006315</name>
</gene>
<name>A0AAV7MYV1_PLEWA</name>
<dbReference type="EMBL" id="JANPWB010000013">
    <property type="protein sequence ID" value="KAJ1108945.1"/>
    <property type="molecule type" value="Genomic_DNA"/>
</dbReference>
<comment type="caution">
    <text evidence="2">The sequence shown here is derived from an EMBL/GenBank/DDBJ whole genome shotgun (WGS) entry which is preliminary data.</text>
</comment>
<feature type="compositionally biased region" description="Basic and acidic residues" evidence="1">
    <location>
        <begin position="73"/>
        <end position="92"/>
    </location>
</feature>
<dbReference type="AlphaFoldDB" id="A0AAV7MYV1"/>
<evidence type="ECO:0000313" key="2">
    <source>
        <dbReference type="EMBL" id="KAJ1108945.1"/>
    </source>
</evidence>
<evidence type="ECO:0000256" key="1">
    <source>
        <dbReference type="SAM" id="MobiDB-lite"/>
    </source>
</evidence>
<evidence type="ECO:0000313" key="3">
    <source>
        <dbReference type="Proteomes" id="UP001066276"/>
    </source>
</evidence>
<reference evidence="2" key="1">
    <citation type="journal article" date="2022" name="bioRxiv">
        <title>Sequencing and chromosome-scale assembly of the giantPleurodeles waltlgenome.</title>
        <authorList>
            <person name="Brown T."/>
            <person name="Elewa A."/>
            <person name="Iarovenko S."/>
            <person name="Subramanian E."/>
            <person name="Araus A.J."/>
            <person name="Petzold A."/>
            <person name="Susuki M."/>
            <person name="Suzuki K.-i.T."/>
            <person name="Hayashi T."/>
            <person name="Toyoda A."/>
            <person name="Oliveira C."/>
            <person name="Osipova E."/>
            <person name="Leigh N.D."/>
            <person name="Simon A."/>
            <person name="Yun M.H."/>
        </authorList>
    </citation>
    <scope>NUCLEOTIDE SEQUENCE</scope>
    <source>
        <strain evidence="2">20211129_DDA</strain>
        <tissue evidence="2">Liver</tissue>
    </source>
</reference>
<keyword evidence="3" id="KW-1185">Reference proteome</keyword>
<dbReference type="Proteomes" id="UP001066276">
    <property type="component" value="Chromosome 9"/>
</dbReference>
<feature type="region of interest" description="Disordered" evidence="1">
    <location>
        <begin position="39"/>
        <end position="113"/>
    </location>
</feature>
<accession>A0AAV7MYV1</accession>
<protein>
    <submittedName>
        <fullName evidence="2">Uncharacterized protein</fullName>
    </submittedName>
</protein>
<proteinExistence type="predicted"/>